<evidence type="ECO:0000313" key="3">
    <source>
        <dbReference type="Proteomes" id="UP001217325"/>
    </source>
</evidence>
<dbReference type="EMBL" id="JARDXE010000017">
    <property type="protein sequence ID" value="MDE8648063.1"/>
    <property type="molecule type" value="Genomic_DNA"/>
</dbReference>
<evidence type="ECO:0008006" key="4">
    <source>
        <dbReference type="Google" id="ProtNLM"/>
    </source>
</evidence>
<sequence>MILVGDDGSRIELGPDSSDPVGLLIPSPGPKGSKGDKGDKGVGISAITVSGDNLVFDMSEGADIVQAVPALSKATTEANRAKTQADRAQTVADSIQDVADDAAQVAADRMAVAEDRTAVEADRQTTTGARDTAVSAKTAAEVARDDVHDTKAAVDNTKTLIDSTLATHGAQFTADLAASQQAATTATTQAGIATDAATVATAKRDDAETFASNAEQSAIDAANSVAGVSSIGGFVGAVSKAQLGIDKVDNVPDAEKPISGPTQGAFDLMSATFGNIIDGINTDLETKLNTAQVQSIANAAAAAIVDGSPASLDTLMELAAALGNDPHFATTVTNLIGTKSPLGHTHTASEVADSTVIGRAILKAVDAAAARLALGVDMPTDTRSPSPGSVTVAAMANAAKQDTLRYGLWSDTRKVGVGDGFAPDGWEFTYPVIVNSFKVQLGTADASGASTVVQMRKNGADVNAASATVAAGNLTASATGPFAFAAGDILTFNQTSVGTTPGKRLSVTLAMTRA</sequence>
<dbReference type="RefSeq" id="WP_275232300.1">
    <property type="nucleotide sequence ID" value="NZ_JARDXE010000017.1"/>
</dbReference>
<gene>
    <name evidence="2" type="ORF">PXH69_24090</name>
</gene>
<name>A0AAW6LLJ5_RHOSG</name>
<feature type="region of interest" description="Disordered" evidence="1">
    <location>
        <begin position="1"/>
        <end position="39"/>
    </location>
</feature>
<protein>
    <recommendedName>
        <fullName evidence="4">Minor tail protein</fullName>
    </recommendedName>
</protein>
<reference evidence="2" key="1">
    <citation type="submission" date="2023-02" db="EMBL/GenBank/DDBJ databases">
        <title>A novel hydrolase synthesized by Rhodococcus erythropolis HQ is responsible for the detoxification of Zearalenone.</title>
        <authorList>
            <person name="Hu J."/>
            <person name="Xu J."/>
        </authorList>
    </citation>
    <scope>NUCLEOTIDE SEQUENCE</scope>
    <source>
        <strain evidence="2">HQ</strain>
    </source>
</reference>
<evidence type="ECO:0000256" key="1">
    <source>
        <dbReference type="SAM" id="MobiDB-lite"/>
    </source>
</evidence>
<organism evidence="2 3">
    <name type="scientific">Rhodococcus qingshengii</name>
    <dbReference type="NCBI Taxonomy" id="334542"/>
    <lineage>
        <taxon>Bacteria</taxon>
        <taxon>Bacillati</taxon>
        <taxon>Actinomycetota</taxon>
        <taxon>Actinomycetes</taxon>
        <taxon>Mycobacteriales</taxon>
        <taxon>Nocardiaceae</taxon>
        <taxon>Rhodococcus</taxon>
        <taxon>Rhodococcus erythropolis group</taxon>
    </lineage>
</organism>
<evidence type="ECO:0000313" key="2">
    <source>
        <dbReference type="EMBL" id="MDE8648063.1"/>
    </source>
</evidence>
<comment type="caution">
    <text evidence="2">The sequence shown here is derived from an EMBL/GenBank/DDBJ whole genome shotgun (WGS) entry which is preliminary data.</text>
</comment>
<proteinExistence type="predicted"/>
<accession>A0AAW6LLJ5</accession>
<dbReference type="AlphaFoldDB" id="A0AAW6LLJ5"/>
<dbReference type="Proteomes" id="UP001217325">
    <property type="component" value="Unassembled WGS sequence"/>
</dbReference>